<dbReference type="Gene3D" id="1.25.40.10">
    <property type="entry name" value="Tetratricopeptide repeat domain"/>
    <property type="match status" value="1"/>
</dbReference>
<dbReference type="InterPro" id="IPR011990">
    <property type="entry name" value="TPR-like_helical_dom_sf"/>
</dbReference>
<proteinExistence type="inferred from homology"/>
<evidence type="ECO:0000313" key="3">
    <source>
        <dbReference type="EMBL" id="KAF9448569.1"/>
    </source>
</evidence>
<evidence type="ECO:0000256" key="1">
    <source>
        <dbReference type="ARBA" id="ARBA00005351"/>
    </source>
</evidence>
<dbReference type="EMBL" id="MU151157">
    <property type="protein sequence ID" value="KAF9448569.1"/>
    <property type="molecule type" value="Genomic_DNA"/>
</dbReference>
<comment type="caution">
    <text evidence="3">The sequence shown here is derived from an EMBL/GenBank/DDBJ whole genome shotgun (WGS) entry which is preliminary data.</text>
</comment>
<keyword evidence="4" id="KW-1185">Reference proteome</keyword>
<feature type="region of interest" description="Disordered" evidence="2">
    <location>
        <begin position="305"/>
        <end position="331"/>
    </location>
</feature>
<dbReference type="GO" id="GO:0005829">
    <property type="term" value="C:cytosol"/>
    <property type="evidence" value="ECO:0007669"/>
    <property type="project" value="TreeGrafter"/>
</dbReference>
<reference evidence="3" key="1">
    <citation type="submission" date="2020-11" db="EMBL/GenBank/DDBJ databases">
        <authorList>
            <consortium name="DOE Joint Genome Institute"/>
            <person name="Ahrendt S."/>
            <person name="Riley R."/>
            <person name="Andreopoulos W."/>
            <person name="Labutti K."/>
            <person name="Pangilinan J."/>
            <person name="Ruiz-Duenas F.J."/>
            <person name="Barrasa J.M."/>
            <person name="Sanchez-Garcia M."/>
            <person name="Camarero S."/>
            <person name="Miyauchi S."/>
            <person name="Serrano A."/>
            <person name="Linde D."/>
            <person name="Babiker R."/>
            <person name="Drula E."/>
            <person name="Ayuso-Fernandez I."/>
            <person name="Pacheco R."/>
            <person name="Padilla G."/>
            <person name="Ferreira P."/>
            <person name="Barriuso J."/>
            <person name="Kellner H."/>
            <person name="Castanera R."/>
            <person name="Alfaro M."/>
            <person name="Ramirez L."/>
            <person name="Pisabarro A.G."/>
            <person name="Kuo A."/>
            <person name="Tritt A."/>
            <person name="Lipzen A."/>
            <person name="He G."/>
            <person name="Yan M."/>
            <person name="Ng V."/>
            <person name="Cullen D."/>
            <person name="Martin F."/>
            <person name="Rosso M.-N."/>
            <person name="Henrissat B."/>
            <person name="Hibbett D."/>
            <person name="Martinez A.T."/>
            <person name="Grigoriev I.V."/>
        </authorList>
    </citation>
    <scope>NUCLEOTIDE SEQUENCE</scope>
    <source>
        <strain evidence="3">MF-IS2</strain>
    </source>
</reference>
<dbReference type="OrthoDB" id="10252405at2759"/>
<name>A0A9P6C4N2_9AGAR</name>
<comment type="similarity">
    <text evidence="1">Belongs to the GET4 family.</text>
</comment>
<dbReference type="Proteomes" id="UP000807342">
    <property type="component" value="Unassembled WGS sequence"/>
</dbReference>
<dbReference type="GO" id="GO:0045048">
    <property type="term" value="P:protein insertion into ER membrane"/>
    <property type="evidence" value="ECO:0007669"/>
    <property type="project" value="InterPro"/>
</dbReference>
<dbReference type="InterPro" id="IPR007317">
    <property type="entry name" value="GET4"/>
</dbReference>
<protein>
    <recommendedName>
        <fullName evidence="5">Cytoplasmic protein</fullName>
    </recommendedName>
</protein>
<evidence type="ECO:0000313" key="4">
    <source>
        <dbReference type="Proteomes" id="UP000807342"/>
    </source>
</evidence>
<sequence>MSARALNAILPQVEKSPYEAHQKARTFASRYVKSGQYDTAIDVLFQSARELLKTGQAGSGVDLAGFLLEVYDTKGEEVTEESRGRLTQLLALTGSGGTWRKSLIDKAIAWSAKHGPCPSGDPDLQHYVGELLYKDGDFVSAEPRFLSSGQRDSARLLAEMFLQWSSEEKPGIFALRGTFPYLLDGNILAARTFIKHFTSGLPKTYTASPPNVVPIGDNDEITMTTDTLVNFSQLAVATCQRANGDQNKVARESWVRLCGTYLSQGGPLAAPDARKVLSEIATLYFAIPPPRAQAANPLGDMFSSLFGGPAPGQPTRRVLQPANVESSPGLD</sequence>
<accession>A0A9P6C4N2</accession>
<evidence type="ECO:0000256" key="2">
    <source>
        <dbReference type="SAM" id="MobiDB-lite"/>
    </source>
</evidence>
<dbReference type="PANTHER" id="PTHR12875:SF0">
    <property type="entry name" value="GOLGI TO ER TRAFFIC PROTEIN 4 HOMOLOG"/>
    <property type="match status" value="1"/>
</dbReference>
<dbReference type="PANTHER" id="PTHR12875">
    <property type="entry name" value="GOLGI TO ER TRAFFIC PROTEIN 4 HOMOLOG"/>
    <property type="match status" value="1"/>
</dbReference>
<dbReference type="AlphaFoldDB" id="A0A9P6C4N2"/>
<evidence type="ECO:0008006" key="5">
    <source>
        <dbReference type="Google" id="ProtNLM"/>
    </source>
</evidence>
<organism evidence="3 4">
    <name type="scientific">Macrolepiota fuliginosa MF-IS2</name>
    <dbReference type="NCBI Taxonomy" id="1400762"/>
    <lineage>
        <taxon>Eukaryota</taxon>
        <taxon>Fungi</taxon>
        <taxon>Dikarya</taxon>
        <taxon>Basidiomycota</taxon>
        <taxon>Agaricomycotina</taxon>
        <taxon>Agaricomycetes</taxon>
        <taxon>Agaricomycetidae</taxon>
        <taxon>Agaricales</taxon>
        <taxon>Agaricineae</taxon>
        <taxon>Agaricaceae</taxon>
        <taxon>Macrolepiota</taxon>
    </lineage>
</organism>
<gene>
    <name evidence="3" type="ORF">P691DRAFT_729474</name>
</gene>
<dbReference type="Pfam" id="PF04190">
    <property type="entry name" value="GET4"/>
    <property type="match status" value="1"/>
</dbReference>